<evidence type="ECO:0000313" key="5">
    <source>
        <dbReference type="EMBL" id="VFQ76160.1"/>
    </source>
</evidence>
<dbReference type="AlphaFoldDB" id="A0A484LIG6"/>
<feature type="coiled-coil region" evidence="2">
    <location>
        <begin position="194"/>
        <end position="228"/>
    </location>
</feature>
<protein>
    <recommendedName>
        <fullName evidence="4">CCHC-type domain-containing protein</fullName>
    </recommendedName>
</protein>
<dbReference type="OrthoDB" id="1305366at2759"/>
<dbReference type="InterPro" id="IPR036875">
    <property type="entry name" value="Znf_CCHC_sf"/>
</dbReference>
<feature type="domain" description="CCHC-type" evidence="4">
    <location>
        <begin position="114"/>
        <end position="127"/>
    </location>
</feature>
<keyword evidence="1" id="KW-0862">Zinc</keyword>
<dbReference type="GO" id="GO:0008270">
    <property type="term" value="F:zinc ion binding"/>
    <property type="evidence" value="ECO:0007669"/>
    <property type="project" value="UniProtKB-KW"/>
</dbReference>
<dbReference type="InterPro" id="IPR001878">
    <property type="entry name" value="Znf_CCHC"/>
</dbReference>
<organism evidence="5 6">
    <name type="scientific">Cuscuta campestris</name>
    <dbReference type="NCBI Taxonomy" id="132261"/>
    <lineage>
        <taxon>Eukaryota</taxon>
        <taxon>Viridiplantae</taxon>
        <taxon>Streptophyta</taxon>
        <taxon>Embryophyta</taxon>
        <taxon>Tracheophyta</taxon>
        <taxon>Spermatophyta</taxon>
        <taxon>Magnoliopsida</taxon>
        <taxon>eudicotyledons</taxon>
        <taxon>Gunneridae</taxon>
        <taxon>Pentapetalae</taxon>
        <taxon>asterids</taxon>
        <taxon>lamiids</taxon>
        <taxon>Solanales</taxon>
        <taxon>Convolvulaceae</taxon>
        <taxon>Cuscuteae</taxon>
        <taxon>Cuscuta</taxon>
        <taxon>Cuscuta subgen. Grammica</taxon>
        <taxon>Cuscuta sect. Cleistogrammica</taxon>
    </lineage>
</organism>
<evidence type="ECO:0000256" key="3">
    <source>
        <dbReference type="SAM" id="MobiDB-lite"/>
    </source>
</evidence>
<proteinExistence type="predicted"/>
<name>A0A484LIG6_9ASTE</name>
<keyword evidence="1" id="KW-0863">Zinc-finger</keyword>
<accession>A0A484LIG6</accession>
<dbReference type="GO" id="GO:0003676">
    <property type="term" value="F:nucleic acid binding"/>
    <property type="evidence" value="ECO:0007669"/>
    <property type="project" value="InterPro"/>
</dbReference>
<feature type="region of interest" description="Disordered" evidence="3">
    <location>
        <begin position="311"/>
        <end position="350"/>
    </location>
</feature>
<evidence type="ECO:0000256" key="1">
    <source>
        <dbReference type="PROSITE-ProRule" id="PRU00047"/>
    </source>
</evidence>
<keyword evidence="1" id="KW-0479">Metal-binding</keyword>
<feature type="region of interest" description="Disordered" evidence="3">
    <location>
        <begin position="75"/>
        <end position="97"/>
    </location>
</feature>
<dbReference type="Proteomes" id="UP000595140">
    <property type="component" value="Unassembled WGS sequence"/>
</dbReference>
<keyword evidence="2" id="KW-0175">Coiled coil</keyword>
<feature type="compositionally biased region" description="Polar residues" evidence="3">
    <location>
        <begin position="80"/>
        <end position="90"/>
    </location>
</feature>
<feature type="compositionally biased region" description="Basic and acidic residues" evidence="3">
    <location>
        <begin position="262"/>
        <end position="279"/>
    </location>
</feature>
<sequence length="350" mass="40249">MDVKAISQSHNAKKMTLDALMGNLETIELNMKEDSKRRKPEKQIAFLGTDLEGDGEEFQEQLSLFTKQFKKKWIQKKGKNPSQEGPSKSSTFRESRFKEGKSYDNSIKYKGPLCFECGGHGHIRTECANNHKKKRQAFSITWSDEDSDEDQGCGESNCAFVSQSEPDDLMEKHIDLQEKWTELLMVNRRNIAEKNQLTLDLKVLKLSLEKAETDNADLKFELQKLKDYIKWMKIAGAEVLDAQDLMFKAPGDRQGIGCDINMKTDDPPRKDRMNIDKNTRGNHHPTVKPIRSYSVKRHKRNSWTYQYYSPSPSSIEARHRHNPIFSFFSGEQQHDGGATNPNPRRPHPAT</sequence>
<evidence type="ECO:0000256" key="2">
    <source>
        <dbReference type="SAM" id="Coils"/>
    </source>
</evidence>
<dbReference type="PROSITE" id="PS50158">
    <property type="entry name" value="ZF_CCHC"/>
    <property type="match status" value="1"/>
</dbReference>
<gene>
    <name evidence="5" type="ORF">CCAM_LOCUS17936</name>
</gene>
<keyword evidence="6" id="KW-1185">Reference proteome</keyword>
<reference evidence="5 6" key="1">
    <citation type="submission" date="2018-04" db="EMBL/GenBank/DDBJ databases">
        <authorList>
            <person name="Vogel A."/>
        </authorList>
    </citation>
    <scope>NUCLEOTIDE SEQUENCE [LARGE SCALE GENOMIC DNA]</scope>
</reference>
<dbReference type="SUPFAM" id="SSF57756">
    <property type="entry name" value="Retrovirus zinc finger-like domains"/>
    <property type="match status" value="1"/>
</dbReference>
<feature type="region of interest" description="Disordered" evidence="3">
    <location>
        <begin position="258"/>
        <end position="287"/>
    </location>
</feature>
<evidence type="ECO:0000313" key="6">
    <source>
        <dbReference type="Proteomes" id="UP000595140"/>
    </source>
</evidence>
<dbReference type="EMBL" id="OOIL02001498">
    <property type="protein sequence ID" value="VFQ76160.1"/>
    <property type="molecule type" value="Genomic_DNA"/>
</dbReference>
<evidence type="ECO:0000259" key="4">
    <source>
        <dbReference type="PROSITE" id="PS50158"/>
    </source>
</evidence>